<sequence length="88" mass="9595">MKMSPQTLAFLQRVLTKLNEKSSVYGYLMLFASYLAVQHRGDLANIASIVSATSGIGLFILSDAQVRAWLTGEKPSLPPPTVPEDQKS</sequence>
<evidence type="ECO:0000313" key="1">
    <source>
        <dbReference type="EMBL" id="MFC4526398.1"/>
    </source>
</evidence>
<dbReference type="EMBL" id="JBHSGA010000013">
    <property type="protein sequence ID" value="MFC4526398.1"/>
    <property type="molecule type" value="Genomic_DNA"/>
</dbReference>
<evidence type="ECO:0000313" key="2">
    <source>
        <dbReference type="Proteomes" id="UP001595961"/>
    </source>
</evidence>
<accession>A0ABV9C0A0</accession>
<protein>
    <submittedName>
        <fullName evidence="1">Uncharacterized protein</fullName>
    </submittedName>
</protein>
<dbReference type="RefSeq" id="WP_266151143.1">
    <property type="nucleotide sequence ID" value="NZ_CP064028.1"/>
</dbReference>
<dbReference type="Proteomes" id="UP001595961">
    <property type="component" value="Unassembled WGS sequence"/>
</dbReference>
<reference evidence="2" key="1">
    <citation type="journal article" date="2019" name="Int. J. Syst. Evol. Microbiol.">
        <title>The Global Catalogue of Microorganisms (GCM) 10K type strain sequencing project: providing services to taxonomists for standard genome sequencing and annotation.</title>
        <authorList>
            <consortium name="The Broad Institute Genomics Platform"/>
            <consortium name="The Broad Institute Genome Sequencing Center for Infectious Disease"/>
            <person name="Wu L."/>
            <person name="Ma J."/>
        </authorList>
    </citation>
    <scope>NUCLEOTIDE SEQUENCE [LARGE SCALE GENOMIC DNA]</scope>
    <source>
        <strain evidence="2">CCM 4481</strain>
    </source>
</reference>
<proteinExistence type="predicted"/>
<comment type="caution">
    <text evidence="1">The sequence shown here is derived from an EMBL/GenBank/DDBJ whole genome shotgun (WGS) entry which is preliminary data.</text>
</comment>
<name>A0ABV9C0A0_9GAMM</name>
<organism evidence="1 2">
    <name type="scientific">Dyella halodurans</name>
    <dbReference type="NCBI Taxonomy" id="1920171"/>
    <lineage>
        <taxon>Bacteria</taxon>
        <taxon>Pseudomonadati</taxon>
        <taxon>Pseudomonadota</taxon>
        <taxon>Gammaproteobacteria</taxon>
        <taxon>Lysobacterales</taxon>
        <taxon>Rhodanobacteraceae</taxon>
        <taxon>Dyella</taxon>
    </lineage>
</organism>
<gene>
    <name evidence="1" type="ORF">ACFO5W_07065</name>
</gene>
<keyword evidence="2" id="KW-1185">Reference proteome</keyword>